<dbReference type="PANTHER" id="PTHR23503">
    <property type="entry name" value="SOLUTE CARRIER FAMILY 2"/>
    <property type="match status" value="1"/>
</dbReference>
<feature type="transmembrane region" description="Helical" evidence="7">
    <location>
        <begin position="7"/>
        <end position="31"/>
    </location>
</feature>
<dbReference type="GO" id="GO:0042593">
    <property type="term" value="P:glucose homeostasis"/>
    <property type="evidence" value="ECO:0000315"/>
    <property type="project" value="FlyBase"/>
</dbReference>
<dbReference type="HOGENOM" id="CLU_001265_30_11_1"/>
<reference evidence="10 13" key="2">
    <citation type="journal article" date="2000" name="Science">
        <title>The genome sequence of Drosophila melanogaster.</title>
        <authorList>
            <person name="Adams M.D."/>
            <person name="Celniker S.E."/>
            <person name="Holt R.A."/>
            <person name="Evans C.A."/>
            <person name="Gocayne J.D."/>
            <person name="Amanatides P.G."/>
            <person name="Scherer S.E."/>
            <person name="Li P.W."/>
            <person name="Hoskins R.A."/>
            <person name="Galle R.F."/>
            <person name="George R.A."/>
            <person name="Lewis S.E."/>
            <person name="Richards S."/>
            <person name="Ashburner M."/>
            <person name="Henderson S.N."/>
            <person name="Sutton G.G."/>
            <person name="Wortman J.R."/>
            <person name="Yandell M.D."/>
            <person name="Zhang Q."/>
            <person name="Chen L.X."/>
            <person name="Brandon R.C."/>
            <person name="Rogers Y.H."/>
            <person name="Blazej R.G."/>
            <person name="Champe M."/>
            <person name="Pfeiffer B.D."/>
            <person name="Wan K.H."/>
            <person name="Doyle C."/>
            <person name="Baxter E.G."/>
            <person name="Helt G."/>
            <person name="Nelson C.R."/>
            <person name="Gabor G.L."/>
            <person name="Abril J.F."/>
            <person name="Agbayani A."/>
            <person name="An H.J."/>
            <person name="Andrews-Pfannkoch C."/>
            <person name="Baldwin D."/>
            <person name="Ballew R.M."/>
            <person name="Basu A."/>
            <person name="Baxendale J."/>
            <person name="Bayraktaroglu L."/>
            <person name="Beasley E.M."/>
            <person name="Beeson K.Y."/>
            <person name="Benos P.V."/>
            <person name="Berman B.P."/>
            <person name="Bhandari D."/>
            <person name="Bolshakov S."/>
            <person name="Borkova D."/>
            <person name="Botchan M.R."/>
            <person name="Bouck J."/>
            <person name="Brokstein P."/>
            <person name="Brottier P."/>
            <person name="Burtis K.C."/>
            <person name="Busam D.A."/>
            <person name="Butler H."/>
            <person name="Cadieu E."/>
            <person name="Center A."/>
            <person name="Chandra I."/>
            <person name="Cherry J.M."/>
            <person name="Cawley S."/>
            <person name="Dahlke C."/>
            <person name="Davenport L.B."/>
            <person name="Davies P."/>
            <person name="de Pablos B."/>
            <person name="Delcher A."/>
            <person name="Deng Z."/>
            <person name="Mays A.D."/>
            <person name="Dew I."/>
            <person name="Dietz S.M."/>
            <person name="Dodson K."/>
            <person name="Doup L.E."/>
            <person name="Downes M."/>
            <person name="Dugan-Rocha S."/>
            <person name="Dunkov B.C."/>
            <person name="Dunn P."/>
            <person name="Durbin K.J."/>
            <person name="Evangelista C.C."/>
            <person name="Ferraz C."/>
            <person name="Ferriera S."/>
            <person name="Fleischmann W."/>
            <person name="Fosler C."/>
            <person name="Gabrielian A.E."/>
            <person name="Garg N.S."/>
            <person name="Gelbart W.M."/>
            <person name="Glasser K."/>
            <person name="Glodek A."/>
            <person name="Gong F."/>
            <person name="Gorrell J.H."/>
            <person name="Gu Z."/>
            <person name="Guan P."/>
            <person name="Harris M."/>
            <person name="Harris N.L."/>
            <person name="Harvey D."/>
            <person name="Heiman T.J."/>
            <person name="Hernandez J.R."/>
            <person name="Houck J."/>
            <person name="Hostin D."/>
            <person name="Houston K.A."/>
            <person name="Howland T.J."/>
            <person name="Wei M.H."/>
            <person name="Ibegwam C."/>
            <person name="Jalali M."/>
            <person name="Kalush F."/>
            <person name="Karpen G.H."/>
            <person name="Ke Z."/>
            <person name="Kennison J.A."/>
            <person name="Ketchum K.A."/>
            <person name="Kimmel B.E."/>
            <person name="Kodira C.D."/>
            <person name="Kraft C."/>
            <person name="Kravitz S."/>
            <person name="Kulp D."/>
            <person name="Lai Z."/>
            <person name="Lasko P."/>
            <person name="Lei Y."/>
            <person name="Levitsky A.A."/>
            <person name="Li J."/>
            <person name="Li Z."/>
            <person name="Liang Y."/>
            <person name="Lin X."/>
            <person name="Liu X."/>
            <person name="Mattei B."/>
            <person name="McIntosh T.C."/>
            <person name="McLeod M.P."/>
            <person name="McPherson D."/>
            <person name="Merkulov G."/>
            <person name="Milshina N.V."/>
            <person name="Mobarry C."/>
            <person name="Morris J."/>
            <person name="Moshrefi A."/>
            <person name="Mount S.M."/>
            <person name="Moy M."/>
            <person name="Murphy B."/>
            <person name="Murphy L."/>
            <person name="Muzny D.M."/>
            <person name="Nelson D.L."/>
            <person name="Nelson D.R."/>
            <person name="Nelson K.A."/>
            <person name="Nixon K."/>
            <person name="Nusskern D.R."/>
            <person name="Pacleb J.M."/>
            <person name="Palazzolo M."/>
            <person name="Pittman G.S."/>
            <person name="Pan S."/>
            <person name="Pollard J."/>
            <person name="Puri V."/>
            <person name="Reese M.G."/>
            <person name="Reinert K."/>
            <person name="Remington K."/>
            <person name="Saunders R.D."/>
            <person name="Scheeler F."/>
            <person name="Shen H."/>
            <person name="Shue B.C."/>
            <person name="Siden-Kiamos I."/>
            <person name="Simpson M."/>
            <person name="Skupski M.P."/>
            <person name="Smith T."/>
            <person name="Spier E."/>
            <person name="Spradling A.C."/>
            <person name="Stapleton M."/>
            <person name="Strong R."/>
            <person name="Sun E."/>
            <person name="Svirskas R."/>
            <person name="Tector C."/>
            <person name="Turner R."/>
            <person name="Venter E."/>
            <person name="Wang A.H."/>
            <person name="Wang X."/>
            <person name="Wang Z.Y."/>
            <person name="Wassarman D.A."/>
            <person name="Weinstock G.M."/>
            <person name="Weissenbach J."/>
            <person name="Williams S.M."/>
            <person name="WoodageT"/>
            <person name="Worley K.C."/>
            <person name="Wu D."/>
            <person name="Yang S."/>
            <person name="Yao Q.A."/>
            <person name="Ye J."/>
            <person name="Yeh R.F."/>
            <person name="Zaveri J.S."/>
            <person name="Zhan M."/>
            <person name="Zhang G."/>
            <person name="Zhao Q."/>
            <person name="Zheng L."/>
            <person name="Zheng X.H."/>
            <person name="Zhong F.N."/>
            <person name="Zhong W."/>
            <person name="Zhou X."/>
            <person name="Zhu S."/>
            <person name="Zhu X."/>
            <person name="Smith H.O."/>
            <person name="Gibbs R.A."/>
            <person name="Myers E.W."/>
            <person name="Rubin G.M."/>
            <person name="Venter J.C."/>
        </authorList>
    </citation>
    <scope>NUCLEOTIDE SEQUENCE [LARGE SCALE GENOMIC DNA]</scope>
    <source>
        <strain evidence="13">Berkeley</strain>
    </source>
</reference>
<dbReference type="FunFam" id="1.20.1250.20:FF:001094">
    <property type="entry name" value="Uncharacterized protein, isoform A"/>
    <property type="match status" value="1"/>
</dbReference>
<evidence type="ECO:0000256" key="1">
    <source>
        <dbReference type="ARBA" id="ARBA00004141"/>
    </source>
</evidence>
<dbReference type="OrthoDB" id="4540492at2759"/>
<dbReference type="DNASU" id="44268"/>
<feature type="transmembrane region" description="Helical" evidence="7">
    <location>
        <begin position="335"/>
        <end position="358"/>
    </location>
</feature>
<feature type="transmembrane region" description="Helical" evidence="7">
    <location>
        <begin position="124"/>
        <end position="145"/>
    </location>
</feature>
<keyword evidence="5" id="KW-0325">Glycoprotein</keyword>
<reference evidence="11" key="11">
    <citation type="submission" date="2008-09" db="EMBL/GenBank/DDBJ databases">
        <authorList>
            <person name="Carlson J."/>
            <person name="Booth B."/>
            <person name="Frise E."/>
            <person name="Park S."/>
            <person name="Wan K."/>
            <person name="Yu C."/>
            <person name="Celniker S."/>
        </authorList>
    </citation>
    <scope>NUCLEOTIDE SEQUENCE</scope>
</reference>
<evidence type="ECO:0000313" key="11">
    <source>
        <dbReference type="EMBL" id="ACH92471.1"/>
    </source>
</evidence>
<evidence type="ECO:0000313" key="9">
    <source>
        <dbReference type="EMBL" id="AAF13273.1"/>
    </source>
</evidence>
<dbReference type="CTD" id="44268"/>
<reference evidence="10 13" key="7">
    <citation type="journal article" date="2005" name="PLoS Comput. Biol.">
        <title>Combined evidence annotation of transposable elements in genome sequences.</title>
        <authorList>
            <person name="Quesneville H."/>
            <person name="Bergman C.M."/>
            <person name="Andrieu O."/>
            <person name="Autard D."/>
            <person name="Nouaud D."/>
            <person name="Ashburner M."/>
            <person name="Anxolabehere D."/>
        </authorList>
    </citation>
    <scope>NUCLEOTIDE SEQUENCE [LARGE SCALE GENOMIC DNA]</scope>
    <source>
        <strain evidence="13">Berkeley</strain>
    </source>
</reference>
<dbReference type="RefSeq" id="NP_524731.1">
    <property type="nucleotide sequence ID" value="NM_079992.4"/>
</dbReference>
<reference evidence="10" key="13">
    <citation type="journal article" date="2015" name="G3 (Bethesda)">
        <title>Gene Model Annotations for Drosophila melanogaster: The Rule-Benders.</title>
        <authorList>
            <consortium name="FlyBase Consortium"/>
            <person name="Crosby M.A."/>
            <person name="Gramates L.S."/>
            <person name="Dos Santos G."/>
            <person name="Matthews B.B."/>
            <person name="St Pierre S.E."/>
            <person name="Zhou P."/>
            <person name="Schroeder A.J."/>
            <person name="Falls K."/>
            <person name="Emmert D.B."/>
            <person name="Russo S.M."/>
            <person name="Gelbart W.M."/>
            <person name="null"/>
        </authorList>
    </citation>
    <scope>NUCLEOTIDE SEQUENCE</scope>
</reference>
<reference evidence="10" key="14">
    <citation type="journal article" date="2015" name="Genome Res.">
        <title>The Release 6 reference sequence of the Drosophila melanogaster genome.</title>
        <authorList>
            <person name="Hoskins R.A."/>
            <person name="Carlson J.W."/>
            <person name="Wan K.H."/>
            <person name="Park S."/>
            <person name="Mendez I."/>
            <person name="Galle S.E."/>
            <person name="Booth B.W."/>
            <person name="Pfeiffer B.D."/>
            <person name="George R.A."/>
            <person name="Svirskas R."/>
            <person name="Krzywinski M."/>
            <person name="Schein J."/>
            <person name="Accardo M.C."/>
            <person name="Damia E."/>
            <person name="Messina G."/>
            <person name="Mendez-Lago M."/>
            <person name="de Pablos B."/>
            <person name="Demakova O.V."/>
            <person name="Andreyeva E.N."/>
            <person name="Boldyreva L.V."/>
            <person name="Marra M."/>
            <person name="Carvalho A.B."/>
            <person name="Dimitri P."/>
            <person name="Villasante A."/>
            <person name="Zhimulev I.F."/>
            <person name="Rubin G.M."/>
            <person name="Karpen G.H."/>
            <person name="Celniker S.E."/>
        </authorList>
    </citation>
    <scope>NUCLEOTIDE SEQUENCE</scope>
</reference>
<feature type="transmembrane region" description="Helical" evidence="7">
    <location>
        <begin position="64"/>
        <end position="84"/>
    </location>
</feature>
<reference evidence="10 13" key="9">
    <citation type="journal article" date="2007" name="Science">
        <title>The Release 5.1 annotation of Drosophila melanogaster heterochromatin.</title>
        <authorList>
            <person name="Smith C.D."/>
            <person name="Shu S."/>
            <person name="Mungall C.J."/>
            <person name="Karpen G.H."/>
        </authorList>
    </citation>
    <scope>NUCLEOTIDE SEQUENCE [LARGE SCALE GENOMIC DNA]</scope>
    <source>
        <strain evidence="13">Berkeley</strain>
    </source>
</reference>
<keyword evidence="9" id="KW-0762">Sugar transport</keyword>
<dbReference type="Pfam" id="PF00083">
    <property type="entry name" value="Sugar_tr"/>
    <property type="match status" value="1"/>
</dbReference>
<comment type="similarity">
    <text evidence="6">Belongs to the major facilitator superfamily. Sugar transporter (TC 2.A.1.1) family.</text>
</comment>
<keyword evidence="2 7" id="KW-0812">Transmembrane</keyword>
<evidence type="ECO:0000256" key="3">
    <source>
        <dbReference type="ARBA" id="ARBA00022989"/>
    </source>
</evidence>
<feature type="transmembrane region" description="Helical" evidence="7">
    <location>
        <begin position="96"/>
        <end position="118"/>
    </location>
</feature>
<organism evidence="9">
    <name type="scientific">Drosophila melanogaster</name>
    <name type="common">Fruit fly</name>
    <dbReference type="NCBI Taxonomy" id="7227"/>
    <lineage>
        <taxon>Eukaryota</taxon>
        <taxon>Metazoa</taxon>
        <taxon>Ecdysozoa</taxon>
        <taxon>Arthropoda</taxon>
        <taxon>Hexapoda</taxon>
        <taxon>Insecta</taxon>
        <taxon>Pterygota</taxon>
        <taxon>Neoptera</taxon>
        <taxon>Endopterygota</taxon>
        <taxon>Diptera</taxon>
        <taxon>Brachycera</taxon>
        <taxon>Muscomorpha</taxon>
        <taxon>Ephydroidea</taxon>
        <taxon>Drosophilidae</taxon>
        <taxon>Drosophila</taxon>
        <taxon>Sophophora</taxon>
    </lineage>
</organism>
<dbReference type="GO" id="GO:0016020">
    <property type="term" value="C:membrane"/>
    <property type="evidence" value="ECO:0000318"/>
    <property type="project" value="GO_Central"/>
</dbReference>
<dbReference type="BioGRID-ORCS" id="44268">
    <property type="hits" value="0 hits in 1 CRISPR screen"/>
</dbReference>
<reference evidence="10" key="16">
    <citation type="submission" date="2020-05" db="EMBL/GenBank/DDBJ databases">
        <title>Drosophila melanogaster release 4 sequence.</title>
        <authorList>
            <consortium name="Berkeley Drosophila Genome Project"/>
            <person name="Celniker S."/>
            <person name="Carlson J."/>
            <person name="Wan K."/>
            <person name="Pfeiffer B."/>
            <person name="Frise E."/>
            <person name="George R."/>
            <person name="Hoskins R."/>
            <person name="Stapleton M."/>
            <person name="Pacleb J."/>
            <person name="Park S."/>
            <person name="Svirskas R."/>
            <person name="Smith E."/>
            <person name="Yu C."/>
            <person name="Rubin G."/>
        </authorList>
    </citation>
    <scope>NUCLEOTIDE SEQUENCE</scope>
</reference>
<dbReference type="VEuPathDB" id="VectorBase:FBgn0028561"/>
<dbReference type="InterPro" id="IPR036259">
    <property type="entry name" value="MFS_trans_sf"/>
</dbReference>
<dbReference type="GeneID" id="44268"/>
<evidence type="ECO:0000256" key="4">
    <source>
        <dbReference type="ARBA" id="ARBA00023136"/>
    </source>
</evidence>
<evidence type="ECO:0000256" key="2">
    <source>
        <dbReference type="ARBA" id="ARBA00022692"/>
    </source>
</evidence>
<keyword evidence="4 7" id="KW-0472">Membrane</keyword>
<dbReference type="SUPFAM" id="SSF103473">
    <property type="entry name" value="MFS general substrate transporter"/>
    <property type="match status" value="1"/>
</dbReference>
<dbReference type="eggNOG" id="KOG0569">
    <property type="taxonomic scope" value="Eukaryota"/>
</dbReference>
<dbReference type="InterPro" id="IPR020846">
    <property type="entry name" value="MFS_dom"/>
</dbReference>
<protein>
    <submittedName>
        <fullName evidence="11">FI08437p</fullName>
    </submittedName>
    <submittedName>
        <fullName evidence="9 10">Sugar transporter 3</fullName>
    </submittedName>
</protein>
<reference evidence="10 13" key="3">
    <citation type="journal article" date="2002" name="Genome Biol.">
        <title>Finishing a whole-genome shotgun: release 3 of the Drosophila melanogaster euchromatic genome sequence.</title>
        <authorList>
            <person name="Celniker S.E."/>
            <person name="Wheeler D.A."/>
            <person name="Kronmiller B."/>
            <person name="Carlson J.W."/>
            <person name="Halpern A."/>
            <person name="Patel S."/>
            <person name="Adams M."/>
            <person name="Champe M."/>
            <person name="Dugan S.P."/>
            <person name="Frise E."/>
            <person name="Hodgson A."/>
            <person name="George R.A."/>
            <person name="Hoskins R.A."/>
            <person name="Laverty T."/>
            <person name="Muzny D.M."/>
            <person name="Nelson C.R."/>
            <person name="Pacleb J.M."/>
            <person name="Park S."/>
            <person name="Pfeiffer B.D."/>
            <person name="Richards S."/>
            <person name="Sodergren E.J."/>
            <person name="Svirskas R."/>
            <person name="Tabor P.E."/>
            <person name="Wan K."/>
            <person name="Stapleton M."/>
            <person name="Sutton G.G."/>
            <person name="Venter C."/>
            <person name="Weinstock G."/>
            <person name="Scherer S.E."/>
            <person name="Myers E.W."/>
            <person name="Gibbs R.A."/>
            <person name="Rubin G.M."/>
        </authorList>
    </citation>
    <scope>NUCLEOTIDE SEQUENCE [LARGE SCALE GENOMIC DNA]</scope>
    <source>
        <strain evidence="13">Berkeley</strain>
    </source>
</reference>
<evidence type="ECO:0000259" key="8">
    <source>
        <dbReference type="PROSITE" id="PS50850"/>
    </source>
</evidence>
<dbReference type="PaxDb" id="7227-FBpp0087857"/>
<dbReference type="CDD" id="cd17357">
    <property type="entry name" value="MFS_GLUT_Class1_2_like"/>
    <property type="match status" value="1"/>
</dbReference>
<dbReference type="GO" id="GO:0015149">
    <property type="term" value="F:hexose transmembrane transporter activity"/>
    <property type="evidence" value="ECO:0000318"/>
    <property type="project" value="GO_Central"/>
</dbReference>
<accession>Q7KJP2</accession>
<dbReference type="PANTHER" id="PTHR23503:SF127">
    <property type="entry name" value="FI08437P-RELATED"/>
    <property type="match status" value="1"/>
</dbReference>
<keyword evidence="3 7" id="KW-1133">Transmembrane helix</keyword>
<evidence type="ECO:0000313" key="13">
    <source>
        <dbReference type="Proteomes" id="UP000000803"/>
    </source>
</evidence>
<dbReference type="EMBL" id="AE013599">
    <property type="protein sequence ID" value="AAF59139.1"/>
    <property type="molecule type" value="Genomic_DNA"/>
</dbReference>
<dbReference type="InterPro" id="IPR003663">
    <property type="entry name" value="Sugar/inositol_transpt"/>
</dbReference>
<evidence type="ECO:0000256" key="6">
    <source>
        <dbReference type="RuleBase" id="RU003346"/>
    </source>
</evidence>
<dbReference type="GO" id="GO:0015749">
    <property type="term" value="P:monosaccharide transmembrane transport"/>
    <property type="evidence" value="ECO:0000318"/>
    <property type="project" value="GO_Central"/>
</dbReference>
<reference evidence="10 13" key="4">
    <citation type="journal article" date="2002" name="Genome Biol.">
        <title>Annotation of the Drosophila melanogaster euchromatic genome: a systematic review.</title>
        <authorList>
            <person name="Misra S."/>
            <person name="Crosby M.A."/>
            <person name="Mungall C.J."/>
            <person name="Matthews B.B."/>
            <person name="Campbell K.S."/>
            <person name="Hradecky P."/>
            <person name="Huang Y."/>
            <person name="Kaminker J.S."/>
            <person name="Millburn G.H."/>
            <person name="Prochnik S.E."/>
            <person name="Smith C.D."/>
            <person name="Tupy J.L."/>
            <person name="Whitfied E.J."/>
            <person name="Bayraktaroglu L."/>
            <person name="Berman B.P."/>
            <person name="Bettencourt B.R."/>
            <person name="Celniker S.E."/>
            <person name="de Grey A.D."/>
            <person name="Drysdale R.A."/>
            <person name="Harris N.L."/>
            <person name="Richter J."/>
            <person name="Russo S."/>
            <person name="Schroeder A.J."/>
            <person name="Shu S.Q."/>
            <person name="Stapleton M."/>
            <person name="Yamada C."/>
            <person name="Ashburner M."/>
            <person name="Gelbart W.M."/>
            <person name="Rubin G.M."/>
            <person name="Lewis S.E."/>
        </authorList>
    </citation>
    <scope>GENOME REANNOTATION</scope>
    <source>
        <strain evidence="13">Berkeley</strain>
    </source>
</reference>
<dbReference type="EMBL" id="AF199485">
    <property type="protein sequence ID" value="AAF13273.1"/>
    <property type="molecule type" value="mRNA"/>
</dbReference>
<evidence type="ECO:0000313" key="12">
    <source>
        <dbReference type="FlyBase" id="FBgn0028561"/>
    </source>
</evidence>
<dbReference type="STRING" id="7227.FBpp0087857"/>
<dbReference type="OMA" id="TEVFVII"/>
<feature type="transmembrane region" description="Helical" evidence="7">
    <location>
        <begin position="403"/>
        <end position="422"/>
    </location>
</feature>
<dbReference type="SMR" id="Q7KJP2"/>
<feature type="transmembrane region" description="Helical" evidence="7">
    <location>
        <begin position="268"/>
        <end position="291"/>
    </location>
</feature>
<dbReference type="EMBL" id="BT044406">
    <property type="protein sequence ID" value="ACH92471.1"/>
    <property type="molecule type" value="mRNA"/>
</dbReference>
<dbReference type="FunCoup" id="Q7KJP2">
    <property type="interactions" value="18"/>
</dbReference>
<dbReference type="AGR" id="FB:FBgn0028561"/>
<dbReference type="AlphaFoldDB" id="Q7KJP2"/>
<proteinExistence type="evidence at transcript level"/>
<dbReference type="UCSC" id="CG17976-RA">
    <property type="organism name" value="d. melanogaster"/>
</dbReference>
<feature type="transmembrane region" description="Helical" evidence="7">
    <location>
        <begin position="428"/>
        <end position="452"/>
    </location>
</feature>
<evidence type="ECO:0000256" key="5">
    <source>
        <dbReference type="ARBA" id="ARBA00023180"/>
    </source>
</evidence>
<dbReference type="Gene3D" id="1.20.1250.20">
    <property type="entry name" value="MFS general substrate transporter like domains"/>
    <property type="match status" value="1"/>
</dbReference>
<dbReference type="InterPro" id="IPR045263">
    <property type="entry name" value="GLUT"/>
</dbReference>
<name>Q7KJP2_DROME</name>
<keyword evidence="13" id="KW-1185">Reference proteome</keyword>
<reference evidence="9" key="1">
    <citation type="submission" date="1999-10" db="EMBL/GenBank/DDBJ databases">
        <title>Sugar transporters in Drosophila melanogaster.</title>
        <authorList>
            <person name="Andersson Escher S."/>
            <person name="Lohilahti M."/>
            <person name="Rasmuson-Lestander A."/>
        </authorList>
    </citation>
    <scope>NUCLEOTIDE SEQUENCE</scope>
</reference>
<reference evidence="10 13" key="6">
    <citation type="journal article" date="2002" name="Genome Biol.">
        <title>Heterochromatic sequences in a Drosophila whole-genome shotgun assembly.</title>
        <authorList>
            <person name="Hoskins R.A."/>
            <person name="Smith C.D."/>
            <person name="Carlson J.W."/>
            <person name="Carvalho A.B."/>
            <person name="Halpern A."/>
            <person name="Kaminker J.S."/>
            <person name="Kennedy C."/>
            <person name="Mungall C.J."/>
            <person name="Sullivan B.A."/>
            <person name="Sutton G.G."/>
            <person name="Yasuhara J.C."/>
            <person name="Wakimoto B.T."/>
            <person name="Myers E.W."/>
            <person name="Celniker S.E."/>
            <person name="Rubin G.M."/>
            <person name="Karpen G.H."/>
        </authorList>
    </citation>
    <scope>NUCLEOTIDE SEQUENCE [LARGE SCALE GENOMIC DNA]</scope>
    <source>
        <strain evidence="13">Berkeley</strain>
    </source>
</reference>
<dbReference type="Proteomes" id="UP000000803">
    <property type="component" value="Chromosome 2R"/>
</dbReference>
<gene>
    <name evidence="10 12" type="primary">sut3</name>
    <name evidence="10" type="synonym">Dmel\CG17976</name>
    <name evidence="11" type="synonym">sut3-RA</name>
    <name evidence="10 12" type="ORF">CG17976</name>
    <name evidence="10" type="ORF">Dmel_CG17976</name>
</gene>
<feature type="domain" description="Major facilitator superfamily (MFS) profile" evidence="8">
    <location>
        <begin position="16"/>
        <end position="456"/>
    </location>
</feature>
<reference evidence="10" key="15">
    <citation type="submission" date="2020-04" db="EMBL/GenBank/DDBJ databases">
        <authorList>
            <consortium name="FlyBase"/>
        </authorList>
    </citation>
    <scope>NUCLEOTIDE SEQUENCE</scope>
</reference>
<dbReference type="ExpressionAtlas" id="Q7KJP2">
    <property type="expression patterns" value="differential"/>
</dbReference>
<reference evidence="10 13" key="10">
    <citation type="journal article" date="2007" name="Science">
        <title>Sequence finishing and mapping of Drosophila melanogaster heterochromatin.</title>
        <authorList>
            <person name="Hoskins R.A."/>
            <person name="Carlson J.W."/>
            <person name="Kennedy C."/>
            <person name="Acevedo D."/>
            <person name="Evans-Holm M."/>
            <person name="Frise E."/>
            <person name="Wan K.H."/>
            <person name="Park S."/>
            <person name="Mendez-Lago M."/>
            <person name="Rossi F."/>
            <person name="Villasante A."/>
            <person name="Dimitri P."/>
            <person name="Karpen G.H."/>
            <person name="Celniker S.E."/>
        </authorList>
    </citation>
    <scope>NUCLEOTIDE SEQUENCE [LARGE SCALE GENOMIC DNA]</scope>
    <source>
        <strain evidence="13">Berkeley</strain>
    </source>
</reference>
<feature type="transmembrane region" description="Helical" evidence="7">
    <location>
        <begin position="187"/>
        <end position="208"/>
    </location>
</feature>
<dbReference type="InterPro" id="IPR005828">
    <property type="entry name" value="MFS_sugar_transport-like"/>
</dbReference>
<dbReference type="FlyBase" id="FBgn0028561">
    <property type="gene designation" value="sut3"/>
</dbReference>
<dbReference type="PROSITE" id="PS50850">
    <property type="entry name" value="MFS"/>
    <property type="match status" value="1"/>
</dbReference>
<feature type="transmembrane region" description="Helical" evidence="7">
    <location>
        <begin position="157"/>
        <end position="175"/>
    </location>
</feature>
<reference evidence="10 13" key="5">
    <citation type="journal article" date="2002" name="Genome Biol.">
        <title>The transposable elements of the Drosophila melanogaster euchromatin: a genomics perspective.</title>
        <authorList>
            <person name="Kaminker J.S."/>
            <person name="Bergman C.M."/>
            <person name="Kronmiller B."/>
            <person name="Carlson J."/>
            <person name="Svirskas R."/>
            <person name="Patel S."/>
            <person name="Frise E."/>
            <person name="Wheeler D.A."/>
            <person name="Lewis S.E."/>
            <person name="Rubin G.M."/>
            <person name="Ashburner M."/>
            <person name="Celniker S.E."/>
        </authorList>
    </citation>
    <scope>NUCLEOTIDE SEQUENCE [LARGE SCALE GENOMIC DNA]</scope>
    <source>
        <strain evidence="13">Berkeley</strain>
    </source>
</reference>
<dbReference type="Bgee" id="FBgn0028561">
    <property type="expression patterns" value="Expressed in mid-late elongation-stage spermatid (Drosophila) in testis and 16 other cell types or tissues"/>
</dbReference>
<dbReference type="GlyGen" id="Q7KJP2">
    <property type="glycosylation" value="1 site"/>
</dbReference>
<keyword evidence="6" id="KW-0813">Transport</keyword>
<reference evidence="10" key="8">
    <citation type="submission" date="2006-08" db="EMBL/GenBank/DDBJ databases">
        <authorList>
            <person name="Celniker S."/>
            <person name="Carlson J."/>
            <person name="Wan K."/>
            <person name="Frise E."/>
            <person name="Hoskins R."/>
            <person name="Park S."/>
            <person name="Svirskas R."/>
            <person name="Rubin G."/>
        </authorList>
    </citation>
    <scope>NUCLEOTIDE SEQUENCE</scope>
</reference>
<sequence>MADGKQGWTCLLVLICVCITVGTVIPVGYAFGVMNAPSAFIRSWIMESVLERYSSRLGDSQMTIIMSTVVSIFLIGGMLGAPFAPIFSARLGRRGILTLSGLLLLVSCICQLFCRMANSIEMLLLGRLIGGLAAALIYATQPMYLVELAPAELSGSVGVFTCIGLTGGIVLGQVFSFDFLLGTEKLWPYALSGSAIFVLIGLAPIFWFPESPRFLMSQGRREKARVTLMRLRRDEGRVNAEMAEFEVSSTDEGQVTMKQVLCNSKLKLPLFIVCSFHFVQQMSGISAIWFYSIEIFTQSGFTAAVAMWLNFALGLLNFISALMGPWLMRSFNRRLMMTISCLCSAIFLVLLVVGLELMSTIHEFSFTCIAFLSLYIITFNMGLGPTPYFIGSEIFETASRPSAMALGSFFNWLANFVLNMIFPTLNSATGPFVFLLCVVFCAYGFLLTYRYLPETRNRDAKDVAQLMENGFKSKIK</sequence>
<comment type="subcellular location">
    <subcellularLocation>
        <location evidence="1">Membrane</location>
        <topology evidence="1">Multi-pass membrane protein</topology>
    </subcellularLocation>
</comment>
<reference evidence="10" key="12">
    <citation type="journal article" date="2015" name="G3 (Bethesda)">
        <title>Gene Model Annotations for Drosophila melanogaster: Impact of High-Throughput Data.</title>
        <authorList>
            <consortium name="FlyBase Consortium"/>
            <person name="Matthews B.B."/>
            <person name="Dos Santos G."/>
            <person name="Crosby M.A."/>
            <person name="Emmert D.B."/>
            <person name="St Pierre S.E."/>
            <person name="Gramates L.S."/>
            <person name="Zhou P."/>
            <person name="Schroeder A.J."/>
            <person name="Falls K."/>
            <person name="Strelets V."/>
            <person name="Russo S.M."/>
            <person name="Gelbart W.M."/>
            <person name="null"/>
        </authorList>
    </citation>
    <scope>NUCLEOTIDE SEQUENCE</scope>
</reference>
<dbReference type="PRINTS" id="PR00171">
    <property type="entry name" value="SUGRTRNSPORT"/>
</dbReference>
<evidence type="ECO:0000256" key="7">
    <source>
        <dbReference type="SAM" id="Phobius"/>
    </source>
</evidence>
<feature type="transmembrane region" description="Helical" evidence="7">
    <location>
        <begin position="303"/>
        <end position="323"/>
    </location>
</feature>
<dbReference type="InParanoid" id="Q7KJP2"/>
<feature type="transmembrane region" description="Helical" evidence="7">
    <location>
        <begin position="364"/>
        <end position="383"/>
    </location>
</feature>
<dbReference type="NCBIfam" id="TIGR00879">
    <property type="entry name" value="SP"/>
    <property type="match status" value="1"/>
</dbReference>
<evidence type="ECO:0000313" key="10">
    <source>
        <dbReference type="EMBL" id="AAF59139.1"/>
    </source>
</evidence>